<dbReference type="InterPro" id="IPR045024">
    <property type="entry name" value="NDH-2"/>
</dbReference>
<evidence type="ECO:0000256" key="2">
    <source>
        <dbReference type="ARBA" id="ARBA00012637"/>
    </source>
</evidence>
<evidence type="ECO:0000256" key="4">
    <source>
        <dbReference type="ARBA" id="ARBA00022827"/>
    </source>
</evidence>
<dbReference type="InterPro" id="IPR036188">
    <property type="entry name" value="FAD/NAD-bd_sf"/>
</dbReference>
<evidence type="ECO:0000256" key="8">
    <source>
        <dbReference type="ARBA" id="ARBA00047599"/>
    </source>
</evidence>
<dbReference type="Proteomes" id="UP000780801">
    <property type="component" value="Unassembled WGS sequence"/>
</dbReference>
<feature type="domain" description="FAD/NAD(P)-binding" evidence="10">
    <location>
        <begin position="98"/>
        <end position="428"/>
    </location>
</feature>
<dbReference type="PRINTS" id="PR00368">
    <property type="entry name" value="FADPNR"/>
</dbReference>
<dbReference type="AlphaFoldDB" id="A0A9P6FRN4"/>
<reference evidence="12" key="1">
    <citation type="journal article" date="2020" name="Fungal Divers.">
        <title>Resolving the Mortierellaceae phylogeny through synthesis of multi-gene phylogenetics and phylogenomics.</title>
        <authorList>
            <person name="Vandepol N."/>
            <person name="Liber J."/>
            <person name="Desiro A."/>
            <person name="Na H."/>
            <person name="Kennedy M."/>
            <person name="Barry K."/>
            <person name="Grigoriev I.V."/>
            <person name="Miller A.N."/>
            <person name="O'Donnell K."/>
            <person name="Stajich J.E."/>
            <person name="Bonito G."/>
        </authorList>
    </citation>
    <scope>NUCLEOTIDE SEQUENCE</scope>
    <source>
        <strain evidence="12">KOD1015</strain>
    </source>
</reference>
<organism evidence="12 13">
    <name type="scientific">Lunasporangiospora selenospora</name>
    <dbReference type="NCBI Taxonomy" id="979761"/>
    <lineage>
        <taxon>Eukaryota</taxon>
        <taxon>Fungi</taxon>
        <taxon>Fungi incertae sedis</taxon>
        <taxon>Mucoromycota</taxon>
        <taxon>Mortierellomycotina</taxon>
        <taxon>Mortierellomycetes</taxon>
        <taxon>Mortierellales</taxon>
        <taxon>Mortierellaceae</taxon>
        <taxon>Lunasporangiospora</taxon>
    </lineage>
</organism>
<keyword evidence="3" id="KW-0285">Flavoprotein</keyword>
<evidence type="ECO:0000256" key="6">
    <source>
        <dbReference type="ARBA" id="ARBA00023002"/>
    </source>
</evidence>
<evidence type="ECO:0000256" key="1">
    <source>
        <dbReference type="ARBA" id="ARBA00005272"/>
    </source>
</evidence>
<keyword evidence="13" id="KW-1185">Reference proteome</keyword>
<evidence type="ECO:0000256" key="7">
    <source>
        <dbReference type="ARBA" id="ARBA00023027"/>
    </source>
</evidence>
<dbReference type="EC" id="1.6.5.9" evidence="2"/>
<dbReference type="GO" id="GO:0005739">
    <property type="term" value="C:mitochondrion"/>
    <property type="evidence" value="ECO:0007669"/>
    <property type="project" value="TreeGrafter"/>
</dbReference>
<name>A0A9P6FRN4_9FUNG</name>
<sequence length="497" mass="55140">MARSVLITVAQVARIATNAPKIVPRPLISARFNSTNASAAAATASVKTPPPPKRWSRLRALKRVVQISTVGLAGYAAYDVYSKRHPPVQAPFDPKKRTIVLLGTGWGAVSFLKKINTDDYNVIVVSPRNYFLFTPLLPSCTVGTIELRSIMEPIRFITRHKTRNVKFYESECTDIDPESKTISITDVSDVKGAVSNTNIPYDYLVVAIGADNQTFGMAGVREHACFLKEIWDAHKIRTRLMDCVESAAFASQTPEEVERLMHMVVVGGGPTGVEYAAELHDFLTDDLQVWYPELAEKLRITLVEALPNVLPMFSHQLINYTESTFKQNKIEVLTKTMVKEVGDKSIKVMDANKEIVSIPYGLLVWATGNCPRPLARKFMARLKDHQTSPRGIVIDEYMRVAGTRDVYAIGDAAFSKYAPTAQVATQQGQYLATVFEHLARIEEGQNKKITPFEYTHQGSLAYIGSDKAIADLPFLNGNISVGGVATFLFWRSAYISN</sequence>
<keyword evidence="4" id="KW-0274">FAD</keyword>
<evidence type="ECO:0000256" key="9">
    <source>
        <dbReference type="ARBA" id="ARBA00049010"/>
    </source>
</evidence>
<feature type="non-terminal residue" evidence="12">
    <location>
        <position position="497"/>
    </location>
</feature>
<gene>
    <name evidence="12" type="primary">NDE1_1</name>
    <name evidence="12" type="ORF">BGW38_002716</name>
</gene>
<keyword evidence="5" id="KW-0809">Transit peptide</keyword>
<keyword evidence="7" id="KW-0520">NAD</keyword>
<dbReference type="SUPFAM" id="SSF51905">
    <property type="entry name" value="FAD/NAD(P)-binding domain"/>
    <property type="match status" value="2"/>
</dbReference>
<dbReference type="Pfam" id="PF07992">
    <property type="entry name" value="Pyr_redox_2"/>
    <property type="match status" value="1"/>
</dbReference>
<evidence type="ECO:0000313" key="12">
    <source>
        <dbReference type="EMBL" id="KAF9580575.1"/>
    </source>
</evidence>
<evidence type="ECO:0000313" key="13">
    <source>
        <dbReference type="Proteomes" id="UP000780801"/>
    </source>
</evidence>
<dbReference type="GO" id="GO:0050136">
    <property type="term" value="F:NADH dehydrogenase (quinone) (non-electrogenic) activity"/>
    <property type="evidence" value="ECO:0007669"/>
    <property type="project" value="UniProtKB-EC"/>
</dbReference>
<dbReference type="InterPro" id="IPR023753">
    <property type="entry name" value="FAD/NAD-binding_dom"/>
</dbReference>
<dbReference type="InterPro" id="IPR054585">
    <property type="entry name" value="NDH2-like_C"/>
</dbReference>
<dbReference type="EMBL" id="JAABOA010001975">
    <property type="protein sequence ID" value="KAF9580575.1"/>
    <property type="molecule type" value="Genomic_DNA"/>
</dbReference>
<dbReference type="OrthoDB" id="3244603at2759"/>
<comment type="catalytic activity">
    <reaction evidence="9">
        <text>a ubiquinone + NADH + H(+) = a ubiquinol + NAD(+)</text>
        <dbReference type="Rhea" id="RHEA:23152"/>
        <dbReference type="Rhea" id="RHEA-COMP:9565"/>
        <dbReference type="Rhea" id="RHEA-COMP:9566"/>
        <dbReference type="ChEBI" id="CHEBI:15378"/>
        <dbReference type="ChEBI" id="CHEBI:16389"/>
        <dbReference type="ChEBI" id="CHEBI:17976"/>
        <dbReference type="ChEBI" id="CHEBI:57540"/>
        <dbReference type="ChEBI" id="CHEBI:57945"/>
    </reaction>
</comment>
<comment type="caution">
    <text evidence="12">The sequence shown here is derived from an EMBL/GenBank/DDBJ whole genome shotgun (WGS) entry which is preliminary data.</text>
</comment>
<comment type="catalytic activity">
    <reaction evidence="8">
        <text>a quinone + NADH + H(+) = a quinol + NAD(+)</text>
        <dbReference type="Rhea" id="RHEA:46160"/>
        <dbReference type="ChEBI" id="CHEBI:15378"/>
        <dbReference type="ChEBI" id="CHEBI:24646"/>
        <dbReference type="ChEBI" id="CHEBI:57540"/>
        <dbReference type="ChEBI" id="CHEBI:57945"/>
        <dbReference type="ChEBI" id="CHEBI:132124"/>
        <dbReference type="EC" id="1.6.5.9"/>
    </reaction>
</comment>
<evidence type="ECO:0000259" key="10">
    <source>
        <dbReference type="Pfam" id="PF07992"/>
    </source>
</evidence>
<evidence type="ECO:0000259" key="11">
    <source>
        <dbReference type="Pfam" id="PF22366"/>
    </source>
</evidence>
<keyword evidence="6" id="KW-0560">Oxidoreductase</keyword>
<evidence type="ECO:0000256" key="5">
    <source>
        <dbReference type="ARBA" id="ARBA00022946"/>
    </source>
</evidence>
<dbReference type="Pfam" id="PF22366">
    <property type="entry name" value="NDH2_C"/>
    <property type="match status" value="1"/>
</dbReference>
<feature type="domain" description="External alternative NADH-ubiquinone oxidoreductase-like C-terminal" evidence="11">
    <location>
        <begin position="456"/>
        <end position="496"/>
    </location>
</feature>
<accession>A0A9P6FRN4</accession>
<protein>
    <recommendedName>
        <fullName evidence="2">NADH:ubiquinone reductase (non-electrogenic)</fullName>
        <ecNumber evidence="2">1.6.5.9</ecNumber>
    </recommendedName>
</protein>
<comment type="similarity">
    <text evidence="1">Belongs to the NADH dehydrogenase family.</text>
</comment>
<proteinExistence type="inferred from homology"/>
<dbReference type="PANTHER" id="PTHR43706">
    <property type="entry name" value="NADH DEHYDROGENASE"/>
    <property type="match status" value="1"/>
</dbReference>
<evidence type="ECO:0000256" key="3">
    <source>
        <dbReference type="ARBA" id="ARBA00022630"/>
    </source>
</evidence>
<dbReference type="Gene3D" id="3.50.50.100">
    <property type="match status" value="1"/>
</dbReference>
<dbReference type="PANTHER" id="PTHR43706:SF47">
    <property type="entry name" value="EXTERNAL NADH-UBIQUINONE OXIDOREDUCTASE 1, MITOCHONDRIAL-RELATED"/>
    <property type="match status" value="1"/>
</dbReference>